<protein>
    <submittedName>
        <fullName evidence="2">Leucine-rich repeat domain superfamily</fullName>
    </submittedName>
</protein>
<reference evidence="2" key="1">
    <citation type="submission" date="2022-06" db="EMBL/GenBank/DDBJ databases">
        <title>Complete genome sequences of two strains of the flax pathogen Septoria linicola.</title>
        <authorList>
            <person name="Lapalu N."/>
            <person name="Simon A."/>
            <person name="Demenou B."/>
            <person name="Paumier D."/>
            <person name="Guillot M.-P."/>
            <person name="Gout L."/>
            <person name="Valade R."/>
        </authorList>
    </citation>
    <scope>NUCLEOTIDE SEQUENCE</scope>
    <source>
        <strain evidence="2">SE15195</strain>
    </source>
</reference>
<feature type="compositionally biased region" description="Basic residues" evidence="1">
    <location>
        <begin position="1"/>
        <end position="18"/>
    </location>
</feature>
<feature type="compositionally biased region" description="Basic and acidic residues" evidence="1">
    <location>
        <begin position="676"/>
        <end position="687"/>
    </location>
</feature>
<accession>A0A9Q9ASV0</accession>
<gene>
    <name evidence="2" type="ORF">Slin15195_G034450</name>
</gene>
<dbReference type="InterPro" id="IPR032675">
    <property type="entry name" value="LRR_dom_sf"/>
</dbReference>
<dbReference type="PANTHER" id="PTHR34755">
    <property type="entry name" value="SERINE/ARGININE REPETITIVE MATRIX PROTEIN 3-RELATED"/>
    <property type="match status" value="1"/>
</dbReference>
<feature type="compositionally biased region" description="Acidic residues" evidence="1">
    <location>
        <begin position="641"/>
        <end position="652"/>
    </location>
</feature>
<proteinExistence type="predicted"/>
<feature type="region of interest" description="Disordered" evidence="1">
    <location>
        <begin position="1"/>
        <end position="74"/>
    </location>
</feature>
<feature type="region of interest" description="Disordered" evidence="1">
    <location>
        <begin position="676"/>
        <end position="712"/>
    </location>
</feature>
<feature type="compositionally biased region" description="Low complexity" evidence="1">
    <location>
        <begin position="603"/>
        <end position="612"/>
    </location>
</feature>
<feature type="compositionally biased region" description="Basic residues" evidence="1">
    <location>
        <begin position="53"/>
        <end position="71"/>
    </location>
</feature>
<evidence type="ECO:0000256" key="1">
    <source>
        <dbReference type="SAM" id="MobiDB-lite"/>
    </source>
</evidence>
<keyword evidence="3" id="KW-1185">Reference proteome</keyword>
<feature type="compositionally biased region" description="Acidic residues" evidence="1">
    <location>
        <begin position="23"/>
        <end position="37"/>
    </location>
</feature>
<evidence type="ECO:0000313" key="3">
    <source>
        <dbReference type="Proteomes" id="UP001056384"/>
    </source>
</evidence>
<feature type="compositionally biased region" description="Acidic residues" evidence="1">
    <location>
        <begin position="688"/>
        <end position="712"/>
    </location>
</feature>
<feature type="region of interest" description="Disordered" evidence="1">
    <location>
        <begin position="561"/>
        <end position="655"/>
    </location>
</feature>
<evidence type="ECO:0000313" key="2">
    <source>
        <dbReference type="EMBL" id="USW50126.1"/>
    </source>
</evidence>
<dbReference type="SUPFAM" id="SSF52047">
    <property type="entry name" value="RNI-like"/>
    <property type="match status" value="1"/>
</dbReference>
<feature type="compositionally biased region" description="Basic and acidic residues" evidence="1">
    <location>
        <begin position="593"/>
        <end position="602"/>
    </location>
</feature>
<dbReference type="Gene3D" id="3.80.10.10">
    <property type="entry name" value="Ribonuclease Inhibitor"/>
    <property type="match status" value="1"/>
</dbReference>
<dbReference type="EMBL" id="CP099419">
    <property type="protein sequence ID" value="USW50126.1"/>
    <property type="molecule type" value="Genomic_DNA"/>
</dbReference>
<dbReference type="Proteomes" id="UP001056384">
    <property type="component" value="Chromosome 2"/>
</dbReference>
<organism evidence="2 3">
    <name type="scientific">Septoria linicola</name>
    <dbReference type="NCBI Taxonomy" id="215465"/>
    <lineage>
        <taxon>Eukaryota</taxon>
        <taxon>Fungi</taxon>
        <taxon>Dikarya</taxon>
        <taxon>Ascomycota</taxon>
        <taxon>Pezizomycotina</taxon>
        <taxon>Dothideomycetes</taxon>
        <taxon>Dothideomycetidae</taxon>
        <taxon>Mycosphaerellales</taxon>
        <taxon>Mycosphaerellaceae</taxon>
        <taxon>Septoria</taxon>
    </lineage>
</organism>
<dbReference type="PANTHER" id="PTHR34755:SF4">
    <property type="entry name" value="F-BOX DOMAIN-CONTAINING PROTEIN"/>
    <property type="match status" value="1"/>
</dbReference>
<name>A0A9Q9ASV0_9PEZI</name>
<feature type="compositionally biased region" description="Basic and acidic residues" evidence="1">
    <location>
        <begin position="566"/>
        <end position="577"/>
    </location>
</feature>
<dbReference type="AlphaFoldDB" id="A0A9Q9ASV0"/>
<dbReference type="InterPro" id="IPR052109">
    <property type="entry name" value="SRRM_Domain-Containing"/>
</dbReference>
<sequence>MAGTKRRSTRQAATRRRSVYLDPETDDDFEADSDEDAYQPVDIIEVAQEPAPKKRKLSVRRKPQTRSKAAKTRQTSLKRVFKVGKVRKPNAEPVSKVFTGPSDGKIPKWAELPHNVLKQIFVYAAGDTQTWVRASHDNAAWLKLSAARVCRAFSEPALEAFYDSPGIHNTQHPHQLLELLQESNDRRYINYNAKVHSLNIDLRNLAYSAPGRPVFDLLQLIPQLPQLRHMQLLHQNYEKPYRPRKQPKWTTQPRELIKAMEDRDIHLRTWRWSRDTIAKNPLAQDVALDLYEKISNAHESSVFAYLTRLIVTGFNVDDSLEPSASQSNDHTVEGYSPPGLATSIAKLPALTDLSFISCDIIMEKFLQRLPTNLQRLELSNCLEITSDMLRDFFDTSGAYLKELELNNNAALNLSFTQSLKEKCPRLEVLKMDLQLYSERETTNDAIELYDELLPEDEIASWPTTLRHLEILEAQKWSPNSAQNFFRTLVDRADELLDLRTLIIHAHIDIPWRDRVGFRDQWIERLRRVYERPQEDPFGGIGSLKQFRMSRQKPSDHIKLYSSDLDELSRDMSHTDRPRRSRTATHVQISPHKPSGDTDRYSDSDSQSTSTTARPRRRSRRVAESQVVARSTTATPAPESASDIDTEDEDDTEDWRKIPEKYVQGLCNIVDVRIDNQRPRETQWREADFLDAEASGDDDWNEDAEEEEDGYAW</sequence>